<accession>A0ABP3R9J7</accession>
<proteinExistence type="predicted"/>
<evidence type="ECO:0000313" key="1">
    <source>
        <dbReference type="EMBL" id="GAA0602465.1"/>
    </source>
</evidence>
<reference evidence="2" key="1">
    <citation type="journal article" date="2019" name="Int. J. Syst. Evol. Microbiol.">
        <title>The Global Catalogue of Microorganisms (GCM) 10K type strain sequencing project: providing services to taxonomists for standard genome sequencing and annotation.</title>
        <authorList>
            <consortium name="The Broad Institute Genomics Platform"/>
            <consortium name="The Broad Institute Genome Sequencing Center for Infectious Disease"/>
            <person name="Wu L."/>
            <person name="Ma J."/>
        </authorList>
    </citation>
    <scope>NUCLEOTIDE SEQUENCE [LARGE SCALE GENOMIC DNA]</scope>
    <source>
        <strain evidence="2">JCM 9933</strain>
    </source>
</reference>
<dbReference type="RefSeq" id="WP_343897706.1">
    <property type="nucleotide sequence ID" value="NZ_BAAAFZ010000082.1"/>
</dbReference>
<gene>
    <name evidence="1" type="ORF">GCM10009416_45380</name>
</gene>
<sequence length="330" mass="34055">MATEEPPYGFSTVTLPGIAAVPQLSDINNKGDIVGFYDANGEHGFLLREGQVTTLDVPGASSTAASGVNDAGDIVGTYLAESGNDVSLHGFLYSDGAFTTLDIPGAGDTQLNGINDRGQIVAFTPASDPPAPSGGFLYENGVFTRITVPDRPDAFLVPLGINDEGAIVGISGNQGFVLEGGQLTLIDNPFSQFPIRPEDVNNEGQVVGSLAPLQRASQGFLYENGEITAFGPPVPPNQPPSAGLQGINDAGEIVGNSSGGGPGRAFAFLATPEAPAAVDWDAVAARVQANFAATGRWFVGDEPPLPADVDWHALAARVTANFEATGQWFA</sequence>
<protein>
    <recommendedName>
        <fullName evidence="3">HAF repeat-containing protein</fullName>
    </recommendedName>
</protein>
<name>A0ABP3R9J7_9PROT</name>
<evidence type="ECO:0008006" key="3">
    <source>
        <dbReference type="Google" id="ProtNLM"/>
    </source>
</evidence>
<dbReference type="Proteomes" id="UP001501588">
    <property type="component" value="Unassembled WGS sequence"/>
</dbReference>
<evidence type="ECO:0000313" key="2">
    <source>
        <dbReference type="Proteomes" id="UP001501588"/>
    </source>
</evidence>
<dbReference type="EMBL" id="BAAAFZ010000082">
    <property type="protein sequence ID" value="GAA0602465.1"/>
    <property type="molecule type" value="Genomic_DNA"/>
</dbReference>
<organism evidence="1 2">
    <name type="scientific">Craurococcus roseus</name>
    <dbReference type="NCBI Taxonomy" id="77585"/>
    <lineage>
        <taxon>Bacteria</taxon>
        <taxon>Pseudomonadati</taxon>
        <taxon>Pseudomonadota</taxon>
        <taxon>Alphaproteobacteria</taxon>
        <taxon>Acetobacterales</taxon>
        <taxon>Acetobacteraceae</taxon>
        <taxon>Craurococcus</taxon>
    </lineage>
</organism>
<comment type="caution">
    <text evidence="1">The sequence shown here is derived from an EMBL/GenBank/DDBJ whole genome shotgun (WGS) entry which is preliminary data.</text>
</comment>
<keyword evidence="2" id="KW-1185">Reference proteome</keyword>